<protein>
    <recommendedName>
        <fullName evidence="5">UmuC domain-containing protein</fullName>
    </recommendedName>
</protein>
<evidence type="ECO:0000313" key="6">
    <source>
        <dbReference type="EMBL" id="GHE51354.1"/>
    </source>
</evidence>
<reference evidence="6" key="1">
    <citation type="journal article" date="2014" name="Int. J. Syst. Evol. Microbiol.">
        <title>Complete genome sequence of Corynebacterium casei LMG S-19264T (=DSM 44701T), isolated from a smear-ripened cheese.</title>
        <authorList>
            <consortium name="US DOE Joint Genome Institute (JGI-PGF)"/>
            <person name="Walter F."/>
            <person name="Albersmeier A."/>
            <person name="Kalinowski J."/>
            <person name="Ruckert C."/>
        </authorList>
    </citation>
    <scope>NUCLEOTIDE SEQUENCE</scope>
    <source>
        <strain evidence="6">CGMCC 4.7403</strain>
    </source>
</reference>
<dbReference type="SUPFAM" id="SSF56672">
    <property type="entry name" value="DNA/RNA polymerases"/>
    <property type="match status" value="1"/>
</dbReference>
<dbReference type="Pfam" id="PF11799">
    <property type="entry name" value="IMS_C"/>
    <property type="match status" value="1"/>
</dbReference>
<dbReference type="Gene3D" id="3.30.1490.100">
    <property type="entry name" value="DNA polymerase, Y-family, little finger domain"/>
    <property type="match status" value="1"/>
</dbReference>
<name>A0A918ZH13_9ACTN</name>
<evidence type="ECO:0000259" key="5">
    <source>
        <dbReference type="PROSITE" id="PS50173"/>
    </source>
</evidence>
<comment type="function">
    <text evidence="3">Poorly processive, error-prone DNA polymerase involved in untargeted mutagenesis. Copies undamaged DNA at stalled replication forks, which arise in vivo from mismatched or misaligned primer ends. These misaligned primers can be extended by PolIV. Exhibits no 3'-5' exonuclease (proofreading) activity. May be involved in translesional synthesis, in conjunction with the beta clamp from PolIII.</text>
</comment>
<feature type="region of interest" description="Disordered" evidence="4">
    <location>
        <begin position="329"/>
        <end position="355"/>
    </location>
</feature>
<dbReference type="InterPro" id="IPR043128">
    <property type="entry name" value="Rev_trsase/Diguanyl_cyclase"/>
</dbReference>
<dbReference type="InterPro" id="IPR036775">
    <property type="entry name" value="DNA_pol_Y-fam_lit_finger_sf"/>
</dbReference>
<evidence type="ECO:0000256" key="1">
    <source>
        <dbReference type="ARBA" id="ARBA00010945"/>
    </source>
</evidence>
<dbReference type="Proteomes" id="UP000603227">
    <property type="component" value="Unassembled WGS sequence"/>
</dbReference>
<dbReference type="InterPro" id="IPR043502">
    <property type="entry name" value="DNA/RNA_pol_sf"/>
</dbReference>
<evidence type="ECO:0000313" key="7">
    <source>
        <dbReference type="Proteomes" id="UP000603227"/>
    </source>
</evidence>
<keyword evidence="7" id="KW-1185">Reference proteome</keyword>
<comment type="similarity">
    <text evidence="1">Belongs to the DNA polymerase type-Y family.</text>
</comment>
<keyword evidence="2" id="KW-0227">DNA damage</keyword>
<evidence type="ECO:0000256" key="3">
    <source>
        <dbReference type="ARBA" id="ARBA00025589"/>
    </source>
</evidence>
<evidence type="ECO:0000256" key="2">
    <source>
        <dbReference type="ARBA" id="ARBA00022763"/>
    </source>
</evidence>
<comment type="caution">
    <text evidence="6">The sequence shown here is derived from an EMBL/GenBank/DDBJ whole genome shotgun (WGS) entry which is preliminary data.</text>
</comment>
<dbReference type="InterPro" id="IPR053848">
    <property type="entry name" value="IMS_HHH_1"/>
</dbReference>
<reference evidence="6" key="2">
    <citation type="submission" date="2020-09" db="EMBL/GenBank/DDBJ databases">
        <authorList>
            <person name="Sun Q."/>
            <person name="Zhou Y."/>
        </authorList>
    </citation>
    <scope>NUCLEOTIDE SEQUENCE</scope>
    <source>
        <strain evidence="6">CGMCC 4.7403</strain>
    </source>
</reference>
<dbReference type="InterPro" id="IPR001126">
    <property type="entry name" value="UmuC"/>
</dbReference>
<dbReference type="InterPro" id="IPR050356">
    <property type="entry name" value="SulA_CellDiv_inhibitor"/>
</dbReference>
<dbReference type="SUPFAM" id="SSF100879">
    <property type="entry name" value="Lesion bypass DNA polymerase (Y-family), little finger domain"/>
    <property type="match status" value="1"/>
</dbReference>
<dbReference type="Pfam" id="PF21999">
    <property type="entry name" value="IMS_HHH_1"/>
    <property type="match status" value="1"/>
</dbReference>
<dbReference type="Pfam" id="PF00817">
    <property type="entry name" value="IMS"/>
    <property type="match status" value="1"/>
</dbReference>
<sequence>MIAMGRRILHLRFGLPADNDAELPERLRRLLEDITPRVQMIEPDMAVLDLTGAIPYWKRDARGLTELVQLRALAHFGLPSSAGCAGNRMLAAMACALTPFGQRTVIDDSPEAVMAFLQPRPVRELPGVGAKTSAMLGEYGLHTVGDVVDVPQLTLQRLLGARAGRALHEHAQGRDTQVVDPTPTPASISSEHHFARDELDPAARRRVLLALADHLGARLRGSGQVATGVTLTVRYADSSGTRRSRTLPEATHHTMLLACTAYAVYASLGLQRARVRSLALRADALRPADRATRQLTLDSADDKPLAIEAVADRARVRYGRQVLYPAALAISSPPPSARHQDGGGRPKDARGRRAT</sequence>
<evidence type="ECO:0000256" key="4">
    <source>
        <dbReference type="SAM" id="MobiDB-lite"/>
    </source>
</evidence>
<dbReference type="Gene3D" id="1.10.150.20">
    <property type="entry name" value="5' to 3' exonuclease, C-terminal subdomain"/>
    <property type="match status" value="1"/>
</dbReference>
<organism evidence="6 7">
    <name type="scientific">Streptomyces capitiformicae</name>
    <dbReference type="NCBI Taxonomy" id="2014920"/>
    <lineage>
        <taxon>Bacteria</taxon>
        <taxon>Bacillati</taxon>
        <taxon>Actinomycetota</taxon>
        <taxon>Actinomycetes</taxon>
        <taxon>Kitasatosporales</taxon>
        <taxon>Streptomycetaceae</taxon>
        <taxon>Streptomyces</taxon>
    </lineage>
</organism>
<accession>A0A918ZH13</accession>
<dbReference type="EMBL" id="BNAT01000036">
    <property type="protein sequence ID" value="GHE51354.1"/>
    <property type="molecule type" value="Genomic_DNA"/>
</dbReference>
<gene>
    <name evidence="6" type="ORF">GCM10017771_73550</name>
</gene>
<feature type="domain" description="UmuC" evidence="5">
    <location>
        <begin position="21"/>
        <end position="129"/>
    </location>
</feature>
<dbReference type="GO" id="GO:0006281">
    <property type="term" value="P:DNA repair"/>
    <property type="evidence" value="ECO:0007669"/>
    <property type="project" value="InterPro"/>
</dbReference>
<proteinExistence type="inferred from homology"/>
<dbReference type="PROSITE" id="PS50173">
    <property type="entry name" value="UMUC"/>
    <property type="match status" value="1"/>
</dbReference>
<dbReference type="AlphaFoldDB" id="A0A918ZH13"/>
<feature type="compositionally biased region" description="Basic and acidic residues" evidence="4">
    <location>
        <begin position="338"/>
        <end position="355"/>
    </location>
</feature>
<dbReference type="GO" id="GO:0003887">
    <property type="term" value="F:DNA-directed DNA polymerase activity"/>
    <property type="evidence" value="ECO:0007669"/>
    <property type="project" value="InterPro"/>
</dbReference>
<dbReference type="PANTHER" id="PTHR35369:SF2">
    <property type="entry name" value="BLR3025 PROTEIN"/>
    <property type="match status" value="1"/>
</dbReference>
<dbReference type="InterPro" id="IPR017961">
    <property type="entry name" value="DNA_pol_Y-fam_little_finger"/>
</dbReference>
<dbReference type="Gene3D" id="3.30.70.270">
    <property type="match status" value="1"/>
</dbReference>
<dbReference type="PANTHER" id="PTHR35369">
    <property type="entry name" value="BLR3025 PROTEIN-RELATED"/>
    <property type="match status" value="1"/>
</dbReference>
<dbReference type="GO" id="GO:0003684">
    <property type="term" value="F:damaged DNA binding"/>
    <property type="evidence" value="ECO:0007669"/>
    <property type="project" value="InterPro"/>
</dbReference>